<sequence>MQPSVTPSIVRIFENDIEIGSIPKELYLNIQKSAYKDWGLYLFQALNILWLTFKWFLKSALLIPVLWFICALLFALIDQSEITKFLSIIQTNSPLENTTLFVTSSFLTFIFCLMATFITMTTMGFNNFGYINKFDQKIHRIIRSFLEVPTMGAITIKFEN</sequence>
<protein>
    <submittedName>
        <fullName evidence="2">Uncharacterized protein</fullName>
    </submittedName>
</protein>
<dbReference type="Proteomes" id="UP000017670">
    <property type="component" value="Unassembled WGS sequence"/>
</dbReference>
<keyword evidence="1" id="KW-0472">Membrane</keyword>
<dbReference type="HOGENOM" id="CLU_1648424_0_0_6"/>
<feature type="transmembrane region" description="Helical" evidence="1">
    <location>
        <begin position="55"/>
        <end position="77"/>
    </location>
</feature>
<dbReference type="PATRIC" id="fig|1217648.3.peg.3312"/>
<name>N9F6Q5_9GAMM</name>
<dbReference type="GeneID" id="29858262"/>
<evidence type="ECO:0000313" key="2">
    <source>
        <dbReference type="EMBL" id="ENW03000.1"/>
    </source>
</evidence>
<evidence type="ECO:0000256" key="1">
    <source>
        <dbReference type="SAM" id="Phobius"/>
    </source>
</evidence>
<feature type="transmembrane region" description="Helical" evidence="1">
    <location>
        <begin position="98"/>
        <end position="120"/>
    </location>
</feature>
<keyword evidence="1" id="KW-1133">Transmembrane helix</keyword>
<keyword evidence="1" id="KW-0812">Transmembrane</keyword>
<dbReference type="SUPFAM" id="SSF81324">
    <property type="entry name" value="Voltage-gated potassium channels"/>
    <property type="match status" value="1"/>
</dbReference>
<evidence type="ECO:0000313" key="3">
    <source>
        <dbReference type="Proteomes" id="UP000017670"/>
    </source>
</evidence>
<dbReference type="EMBL" id="APQL01000013">
    <property type="protein sequence ID" value="ENW03000.1"/>
    <property type="molecule type" value="Genomic_DNA"/>
</dbReference>
<proteinExistence type="predicted"/>
<reference evidence="2 3" key="1">
    <citation type="submission" date="2013-02" db="EMBL/GenBank/DDBJ databases">
        <title>The Genome Sequence of Acinetobacter beijerinckii CIP 110307.</title>
        <authorList>
            <consortium name="The Broad Institute Genome Sequencing Platform"/>
            <consortium name="The Broad Institute Genome Sequencing Center for Infectious Disease"/>
            <person name="Cerqueira G."/>
            <person name="Feldgarden M."/>
            <person name="Courvalin P."/>
            <person name="Perichon B."/>
            <person name="Grillot-Courvalin C."/>
            <person name="Clermont D."/>
            <person name="Rocha E."/>
            <person name="Yoon E.-J."/>
            <person name="Nemec A."/>
            <person name="Walker B."/>
            <person name="Young S.K."/>
            <person name="Zeng Q."/>
            <person name="Gargeya S."/>
            <person name="Fitzgerald M."/>
            <person name="Haas B."/>
            <person name="Abouelleil A."/>
            <person name="Alvarado L."/>
            <person name="Arachchi H.M."/>
            <person name="Berlin A.M."/>
            <person name="Chapman S.B."/>
            <person name="Dewar J."/>
            <person name="Goldberg J."/>
            <person name="Griggs A."/>
            <person name="Gujja S."/>
            <person name="Hansen M."/>
            <person name="Howarth C."/>
            <person name="Imamovic A."/>
            <person name="Larimer J."/>
            <person name="McCowan C."/>
            <person name="Murphy C."/>
            <person name="Neiman D."/>
            <person name="Pearson M."/>
            <person name="Priest M."/>
            <person name="Roberts A."/>
            <person name="Saif S."/>
            <person name="Shea T."/>
            <person name="Sisk P."/>
            <person name="Sykes S."/>
            <person name="Wortman J."/>
            <person name="Nusbaum C."/>
            <person name="Birren B."/>
        </authorList>
    </citation>
    <scope>NUCLEOTIDE SEQUENCE [LARGE SCALE GENOMIC DNA]</scope>
    <source>
        <strain evidence="2 3">CIP 110307</strain>
    </source>
</reference>
<gene>
    <name evidence="2" type="ORF">F933_03406</name>
</gene>
<keyword evidence="3" id="KW-1185">Reference proteome</keyword>
<accession>N9F6Q5</accession>
<organism evidence="2 3">
    <name type="scientific">Acinetobacter beijerinckii CIP 110307</name>
    <dbReference type="NCBI Taxonomy" id="1217648"/>
    <lineage>
        <taxon>Bacteria</taxon>
        <taxon>Pseudomonadati</taxon>
        <taxon>Pseudomonadota</taxon>
        <taxon>Gammaproteobacteria</taxon>
        <taxon>Moraxellales</taxon>
        <taxon>Moraxellaceae</taxon>
        <taxon>Acinetobacter</taxon>
    </lineage>
</organism>
<dbReference type="AlphaFoldDB" id="N9F6Q5"/>
<dbReference type="RefSeq" id="WP_005063429.1">
    <property type="nucleotide sequence ID" value="NZ_KB849767.1"/>
</dbReference>
<comment type="caution">
    <text evidence="2">The sequence shown here is derived from an EMBL/GenBank/DDBJ whole genome shotgun (WGS) entry which is preliminary data.</text>
</comment>